<evidence type="ECO:0000256" key="4">
    <source>
        <dbReference type="SAM" id="MobiDB-lite"/>
    </source>
</evidence>
<dbReference type="Pfam" id="PF13041">
    <property type="entry name" value="PPR_2"/>
    <property type="match status" value="1"/>
</dbReference>
<dbReference type="EMBL" id="JAJJMB010014022">
    <property type="protein sequence ID" value="KAI3863985.1"/>
    <property type="molecule type" value="Genomic_DNA"/>
</dbReference>
<evidence type="ECO:0000313" key="6">
    <source>
        <dbReference type="Proteomes" id="UP001202328"/>
    </source>
</evidence>
<dbReference type="PANTHER" id="PTHR45717:SF45">
    <property type="entry name" value="OS12G0527900 PROTEIN"/>
    <property type="match status" value="1"/>
</dbReference>
<comment type="caution">
    <text evidence="5">The sequence shown here is derived from an EMBL/GenBank/DDBJ whole genome shotgun (WGS) entry which is preliminary data.</text>
</comment>
<dbReference type="PROSITE" id="PS51375">
    <property type="entry name" value="PPR"/>
    <property type="match status" value="2"/>
</dbReference>
<comment type="similarity">
    <text evidence="1">Belongs to the PPR family. P subfamily.</text>
</comment>
<protein>
    <recommendedName>
        <fullName evidence="7">Pentatricopeptide repeat-containing protein</fullName>
    </recommendedName>
</protein>
<dbReference type="GO" id="GO:0003729">
    <property type="term" value="F:mRNA binding"/>
    <property type="evidence" value="ECO:0007669"/>
    <property type="project" value="UniProtKB-ARBA"/>
</dbReference>
<organism evidence="5 6">
    <name type="scientific">Papaver atlanticum</name>
    <dbReference type="NCBI Taxonomy" id="357466"/>
    <lineage>
        <taxon>Eukaryota</taxon>
        <taxon>Viridiplantae</taxon>
        <taxon>Streptophyta</taxon>
        <taxon>Embryophyta</taxon>
        <taxon>Tracheophyta</taxon>
        <taxon>Spermatophyta</taxon>
        <taxon>Magnoliopsida</taxon>
        <taxon>Ranunculales</taxon>
        <taxon>Papaveraceae</taxon>
        <taxon>Papaveroideae</taxon>
        <taxon>Papaver</taxon>
    </lineage>
</organism>
<reference evidence="5" key="1">
    <citation type="submission" date="2022-04" db="EMBL/GenBank/DDBJ databases">
        <title>A functionally conserved STORR gene fusion in Papaver species that diverged 16.8 million years ago.</title>
        <authorList>
            <person name="Catania T."/>
        </authorList>
    </citation>
    <scope>NUCLEOTIDE SEQUENCE</scope>
    <source>
        <strain evidence="5">S-188037</strain>
    </source>
</reference>
<dbReference type="PANTHER" id="PTHR45717">
    <property type="entry name" value="OS12G0527900 PROTEIN"/>
    <property type="match status" value="1"/>
</dbReference>
<dbReference type="FunFam" id="1.25.40.10:FF:000651">
    <property type="entry name" value="Pentatricopeptide repeat-containing protein mitochondrial"/>
    <property type="match status" value="1"/>
</dbReference>
<feature type="repeat" description="PPR" evidence="3">
    <location>
        <begin position="377"/>
        <end position="411"/>
    </location>
</feature>
<dbReference type="NCBIfam" id="TIGR00756">
    <property type="entry name" value="PPR"/>
    <property type="match status" value="3"/>
</dbReference>
<name>A0AAD4S653_9MAGN</name>
<feature type="repeat" description="PPR" evidence="3">
    <location>
        <begin position="237"/>
        <end position="271"/>
    </location>
</feature>
<evidence type="ECO:0000256" key="1">
    <source>
        <dbReference type="ARBA" id="ARBA00007626"/>
    </source>
</evidence>
<dbReference type="FunFam" id="1.25.40.10:FF:000253">
    <property type="entry name" value="Pentatricopeptide repeat-containing protein"/>
    <property type="match status" value="1"/>
</dbReference>
<evidence type="ECO:0000256" key="3">
    <source>
        <dbReference type="PROSITE-ProRule" id="PRU00708"/>
    </source>
</evidence>
<dbReference type="Pfam" id="PF01535">
    <property type="entry name" value="PPR"/>
    <property type="match status" value="2"/>
</dbReference>
<dbReference type="Gene3D" id="1.25.40.10">
    <property type="entry name" value="Tetratricopeptide repeat domain"/>
    <property type="match status" value="3"/>
</dbReference>
<dbReference type="InterPro" id="IPR011990">
    <property type="entry name" value="TPR-like_helical_dom_sf"/>
</dbReference>
<keyword evidence="2" id="KW-0677">Repeat</keyword>
<evidence type="ECO:0000256" key="2">
    <source>
        <dbReference type="ARBA" id="ARBA00022737"/>
    </source>
</evidence>
<evidence type="ECO:0008006" key="7">
    <source>
        <dbReference type="Google" id="ProtNLM"/>
    </source>
</evidence>
<accession>A0AAD4S653</accession>
<sequence length="543" mass="61133">MLGRSLRVLHHARRLYSVESAIDVVVPNGGGGDGKFALKGSSSEHGGGKAIKTTGDGNGGGDGGGGVDTIGKRLLRLTYAKRSAVTCINEWIQEGRSARKYELNRAVRELRKFKRYKHALEVCEWMRIQKDIKLLAGDYALHLDLVTKVRGLSSAEKFFEDLPEEMRGKAACTALLHAYVQNKSTVKAEALMRKMSECGFTKDALPYNRMISLYISTGKLDKVPTVIKELEKNTSPDVVTYNLWLSVCALENDVEVAEKIFLMLTNAKIEPDWMTYSTLTNLYLKNDLHEKAKVTLKEMEKGVDRKDRVAFSSLITLHANLGDKDGVKRTLKKIKSLFRKMSDAEYLSVIASFLKLGELEEAEKIYREWESVSPTGDSRISNILLAAYINKNQMHKADSFLDHMVEKGISPNYTTFELLTCGYLQTENTDKVTDYFKKAIESVKKWVPNEEIVRKVFGALEKKGDIVNAEELLNTLRNAEYVTTELYNSLLRTYEKAGRVPVMVAERMAKDDVKQDEETRELIQLASKLCINDVPEILSGDKL</sequence>
<dbReference type="Proteomes" id="UP001202328">
    <property type="component" value="Unassembled WGS sequence"/>
</dbReference>
<dbReference type="GO" id="GO:0005739">
    <property type="term" value="C:mitochondrion"/>
    <property type="evidence" value="ECO:0007669"/>
    <property type="project" value="TreeGrafter"/>
</dbReference>
<dbReference type="Pfam" id="PF13812">
    <property type="entry name" value="PPR_3"/>
    <property type="match status" value="1"/>
</dbReference>
<feature type="region of interest" description="Disordered" evidence="4">
    <location>
        <begin position="41"/>
        <end position="64"/>
    </location>
</feature>
<dbReference type="InterPro" id="IPR002885">
    <property type="entry name" value="PPR_rpt"/>
</dbReference>
<keyword evidence="6" id="KW-1185">Reference proteome</keyword>
<gene>
    <name evidence="5" type="ORF">MKW98_031577</name>
</gene>
<dbReference type="AlphaFoldDB" id="A0AAD4S653"/>
<proteinExistence type="inferred from homology"/>
<evidence type="ECO:0000313" key="5">
    <source>
        <dbReference type="EMBL" id="KAI3863985.1"/>
    </source>
</evidence>